<comment type="caution">
    <text evidence="2">The sequence shown here is derived from an EMBL/GenBank/DDBJ whole genome shotgun (WGS) entry which is preliminary data.</text>
</comment>
<dbReference type="Proteomes" id="UP000635278">
    <property type="component" value="Unassembled WGS sequence"/>
</dbReference>
<accession>A0ABX0JJE4</accession>
<keyword evidence="1" id="KW-0812">Transmembrane</keyword>
<sequence length="105" mass="11928">MPAAIPVPDLAGPFVTVREFDKMETKVDGLSRDLTRLETSVSHTAVEQTKKLDMLIEKDRQREEREIRRDQNIKSAVRLWSLLTGGGGLMIYGGLQWWFHGAPHP</sequence>
<reference evidence="2 3" key="1">
    <citation type="journal article" date="2020" name="Int. J. Syst. Evol. Microbiol.">
        <title>Novel acetic acid bacteria from cider fermentations: Acetobacter conturbans sp. nov. and Acetobacter fallax sp. nov.</title>
        <authorList>
            <person name="Sombolestani A.S."/>
            <person name="Cleenwerck I."/>
            <person name="Cnockaert M."/>
            <person name="Borremans W."/>
            <person name="Wieme A.D."/>
            <person name="De Vuyst L."/>
            <person name="Vandamme P."/>
        </authorList>
    </citation>
    <scope>NUCLEOTIDE SEQUENCE [LARGE SCALE GENOMIC DNA]</scope>
    <source>
        <strain evidence="2 3">LMG 30640</strain>
    </source>
</reference>
<keyword evidence="3" id="KW-1185">Reference proteome</keyword>
<evidence type="ECO:0000313" key="3">
    <source>
        <dbReference type="Proteomes" id="UP000635278"/>
    </source>
</evidence>
<dbReference type="EMBL" id="WOTB01000003">
    <property type="protein sequence ID" value="NHN83678.1"/>
    <property type="molecule type" value="Genomic_DNA"/>
</dbReference>
<feature type="transmembrane region" description="Helical" evidence="1">
    <location>
        <begin position="77"/>
        <end position="99"/>
    </location>
</feature>
<name>A0ABX0JJE4_9PROT</name>
<gene>
    <name evidence="2" type="ORF">GOB93_03360</name>
</gene>
<keyword evidence="1" id="KW-1133">Transmembrane helix</keyword>
<evidence type="ECO:0000256" key="1">
    <source>
        <dbReference type="SAM" id="Phobius"/>
    </source>
</evidence>
<proteinExistence type="predicted"/>
<organism evidence="2 3">
    <name type="scientific">Acetobacter musti</name>
    <dbReference type="NCBI Taxonomy" id="864732"/>
    <lineage>
        <taxon>Bacteria</taxon>
        <taxon>Pseudomonadati</taxon>
        <taxon>Pseudomonadota</taxon>
        <taxon>Alphaproteobacteria</taxon>
        <taxon>Acetobacterales</taxon>
        <taxon>Acetobacteraceae</taxon>
        <taxon>Acetobacter</taxon>
    </lineage>
</organism>
<keyword evidence="1" id="KW-0472">Membrane</keyword>
<evidence type="ECO:0000313" key="2">
    <source>
        <dbReference type="EMBL" id="NHN83678.1"/>
    </source>
</evidence>
<dbReference type="RefSeq" id="WP_173582117.1">
    <property type="nucleotide sequence ID" value="NZ_WOTB01000003.1"/>
</dbReference>
<protein>
    <submittedName>
        <fullName evidence="2">Uncharacterized protein</fullName>
    </submittedName>
</protein>